<dbReference type="InterPro" id="IPR008571">
    <property type="entry name" value="HerA-like"/>
</dbReference>
<evidence type="ECO:0000313" key="2">
    <source>
        <dbReference type="EMBL" id="NMV39925.1"/>
    </source>
</evidence>
<dbReference type="PANTHER" id="PTHR42957:SF1">
    <property type="entry name" value="HELICASE MJ1565-RELATED"/>
    <property type="match status" value="1"/>
</dbReference>
<reference evidence="2 3" key="1">
    <citation type="submission" date="2020-04" db="EMBL/GenBank/DDBJ databases">
        <title>Ralstonia insidiosa genome sequencing and assembly.</title>
        <authorList>
            <person name="Martins R.C.R."/>
            <person name="Perdigao-Neto L.V."/>
            <person name="Levin A.S.S."/>
            <person name="Costa S.F."/>
        </authorList>
    </citation>
    <scope>NUCLEOTIDE SEQUENCE [LARGE SCALE GENOMIC DNA]</scope>
    <source>
        <strain evidence="2 3">5047</strain>
    </source>
</reference>
<evidence type="ECO:0000259" key="1">
    <source>
        <dbReference type="Pfam" id="PF18974"/>
    </source>
</evidence>
<organism evidence="2 3">
    <name type="scientific">Ralstonia insidiosa</name>
    <dbReference type="NCBI Taxonomy" id="190721"/>
    <lineage>
        <taxon>Bacteria</taxon>
        <taxon>Pseudomonadati</taxon>
        <taxon>Pseudomonadota</taxon>
        <taxon>Betaproteobacteria</taxon>
        <taxon>Burkholderiales</taxon>
        <taxon>Burkholderiaceae</taxon>
        <taxon>Ralstonia</taxon>
    </lineage>
</organism>
<comment type="caution">
    <text evidence="2">The sequence shown here is derived from an EMBL/GenBank/DDBJ whole genome shotgun (WGS) entry which is preliminary data.</text>
</comment>
<proteinExistence type="predicted"/>
<dbReference type="AlphaFoldDB" id="A0A848P3N0"/>
<dbReference type="PANTHER" id="PTHR42957">
    <property type="entry name" value="HELICASE MJ1565-RELATED"/>
    <property type="match status" value="1"/>
</dbReference>
<feature type="domain" description="DUF5710" evidence="1">
    <location>
        <begin position="137"/>
        <end position="180"/>
    </location>
</feature>
<dbReference type="Pfam" id="PF18974">
    <property type="entry name" value="DUF5710"/>
    <property type="match status" value="1"/>
</dbReference>
<dbReference type="EMBL" id="JABBZM010000017">
    <property type="protein sequence ID" value="NMV39925.1"/>
    <property type="molecule type" value="Genomic_DNA"/>
</dbReference>
<protein>
    <recommendedName>
        <fullName evidence="1">DUF5710 domain-containing protein</fullName>
    </recommendedName>
</protein>
<sequence length="465" mass="51948">MIMMGDTGSGKTHQLRHVCNSIAETSSPQTRVHIFDRHGDIELDGASSVLFSQSADFGINPLELNPDPHYGGVRKRVQSFISAVNRTSHRLGHRQEAVLRNLLYDLYRSMGFSLDDPYTWAASNAAEILSVPGKEDRLYLEVPYEERDRARKAGLRFDADPEVKAWWCYPREHQGAARRWNAKVVGLRYPTLLDAIRFSAGRQRAMFLGSNQQAVRALEAVQRAAKSLAMKQKNAARHNDSGHEGEEVASELQEARAKAITAYTAAVNSIATGRELDDLLKYDSLETVKSVLDRLENIYAQGVFGSVPPPLDPKAKIHRYVLSTLHDDAQKLLVDTRAEAIFADAMQRGEQREVRDVLVVDEAAAFICSDTDHILNRIAKEGRKFGVMLLLASQGPGHFTDDLISAAGTKVMLGFDRNQWRDAHRMLGMSNEALEWIIPRRRGVLSMKVAGELHSGTQWVDFCGQ</sequence>
<accession>A0A848P3N0</accession>
<dbReference type="Proteomes" id="UP000575469">
    <property type="component" value="Unassembled WGS sequence"/>
</dbReference>
<evidence type="ECO:0000313" key="3">
    <source>
        <dbReference type="Proteomes" id="UP000575469"/>
    </source>
</evidence>
<dbReference type="InterPro" id="IPR043764">
    <property type="entry name" value="DUF5710"/>
</dbReference>
<dbReference type="InterPro" id="IPR027417">
    <property type="entry name" value="P-loop_NTPase"/>
</dbReference>
<name>A0A848P3N0_9RALS</name>
<dbReference type="SUPFAM" id="SSF52540">
    <property type="entry name" value="P-loop containing nucleoside triphosphate hydrolases"/>
    <property type="match status" value="1"/>
</dbReference>
<dbReference type="Gene3D" id="3.40.50.300">
    <property type="entry name" value="P-loop containing nucleotide triphosphate hydrolases"/>
    <property type="match status" value="1"/>
</dbReference>
<gene>
    <name evidence="2" type="ORF">HGR00_18600</name>
</gene>